<dbReference type="AlphaFoldDB" id="F5BQR6"/>
<accession>F5BQR6</accession>
<geneLocation type="plasmid" evidence="1">
    <name>pSD853_7.9</name>
</geneLocation>
<proteinExistence type="predicted"/>
<evidence type="ECO:0000313" key="1">
    <source>
        <dbReference type="EMBL" id="AEA95696.1"/>
    </source>
</evidence>
<reference evidence="1" key="1">
    <citation type="journal article" date="2012" name="Food Res. Intern.">
        <title>Sequencing of plasmids from a multi-antimicrobial resistant Salmonella enterica serovar Dublin strain.</title>
        <authorList>
            <person name="Han J."/>
            <person name="Lynne A.M."/>
            <person name="David D.E."/>
            <person name="Nayak R."/>
            <person name="Foley S.L."/>
        </authorList>
    </citation>
    <scope>NUCLEOTIDE SEQUENCE</scope>
    <source>
        <strain evidence="1">853</strain>
        <plasmid evidence="1">pSD853_7.9</plasmid>
    </source>
</reference>
<organism evidence="1">
    <name type="scientific">Salmonella dublin</name>
    <dbReference type="NCBI Taxonomy" id="98360"/>
    <lineage>
        <taxon>Bacteria</taxon>
        <taxon>Pseudomonadati</taxon>
        <taxon>Pseudomonadota</taxon>
        <taxon>Gammaproteobacteria</taxon>
        <taxon>Enterobacterales</taxon>
        <taxon>Enterobacteriaceae</taxon>
        <taxon>Salmonella</taxon>
    </lineage>
</organism>
<name>F5BQR6_SALDU</name>
<gene>
    <name evidence="1" type="ORF">pSD853_7.9_3</name>
</gene>
<sequence length="47" mass="5316">MGFKKAGCFQPVFFDFGEAEIGSFLILILYRNNIIFQKQVNALCVKG</sequence>
<keyword evidence="1" id="KW-0614">Plasmid</keyword>
<dbReference type="EMBL" id="JF267654">
    <property type="protein sequence ID" value="AEA95696.1"/>
    <property type="molecule type" value="Genomic_DNA"/>
</dbReference>
<protein>
    <submittedName>
        <fullName evidence="1">Uncharacterized protein</fullName>
    </submittedName>
</protein>